<gene>
    <name evidence="1" type="ORF">QAD02_009029</name>
</gene>
<proteinExistence type="predicted"/>
<comment type="caution">
    <text evidence="1">The sequence shown here is derived from an EMBL/GenBank/DDBJ whole genome shotgun (WGS) entry which is preliminary data.</text>
</comment>
<name>A0ACC2N888_9HYME</name>
<evidence type="ECO:0000313" key="2">
    <source>
        <dbReference type="Proteomes" id="UP001239111"/>
    </source>
</evidence>
<accession>A0ACC2N888</accession>
<reference evidence="1" key="1">
    <citation type="submission" date="2023-04" db="EMBL/GenBank/DDBJ databases">
        <title>A chromosome-level genome assembly of the parasitoid wasp Eretmocerus hayati.</title>
        <authorList>
            <person name="Zhong Y."/>
            <person name="Liu S."/>
            <person name="Liu Y."/>
        </authorList>
    </citation>
    <scope>NUCLEOTIDE SEQUENCE</scope>
    <source>
        <strain evidence="1">ZJU_SS_LIU_2023</strain>
    </source>
</reference>
<organism evidence="1 2">
    <name type="scientific">Eretmocerus hayati</name>
    <dbReference type="NCBI Taxonomy" id="131215"/>
    <lineage>
        <taxon>Eukaryota</taxon>
        <taxon>Metazoa</taxon>
        <taxon>Ecdysozoa</taxon>
        <taxon>Arthropoda</taxon>
        <taxon>Hexapoda</taxon>
        <taxon>Insecta</taxon>
        <taxon>Pterygota</taxon>
        <taxon>Neoptera</taxon>
        <taxon>Endopterygota</taxon>
        <taxon>Hymenoptera</taxon>
        <taxon>Apocrita</taxon>
        <taxon>Proctotrupomorpha</taxon>
        <taxon>Chalcidoidea</taxon>
        <taxon>Aphelinidae</taxon>
        <taxon>Aphelininae</taxon>
        <taxon>Eretmocerus</taxon>
    </lineage>
</organism>
<keyword evidence="2" id="KW-1185">Reference proteome</keyword>
<protein>
    <submittedName>
        <fullName evidence="1">Uncharacterized protein</fullName>
    </submittedName>
</protein>
<dbReference type="Proteomes" id="UP001239111">
    <property type="component" value="Chromosome 4"/>
</dbReference>
<dbReference type="EMBL" id="CM056744">
    <property type="protein sequence ID" value="KAJ8667367.1"/>
    <property type="molecule type" value="Genomic_DNA"/>
</dbReference>
<evidence type="ECO:0000313" key="1">
    <source>
        <dbReference type="EMBL" id="KAJ8667367.1"/>
    </source>
</evidence>
<sequence length="254" mass="29796">MRSVELYFPAREGRGLGCLLPQLSNHGLSALESMLVYDPENRACTAKLLEHRYFADFRGREVPRQTRSTVSTSNISRDRSQRQNPMVLNYLSSERNCRLRLLNACQSEIRRNGTEKNGGGAARMVESTPNANRDQMQKRQCVPAQIDGLEGIRRTQLGRYFLRRRARPHDQQQRLKETKYQQLPPQLRDDYSENTINKKQTCKRHCNIGKCHCRRDEVMANPSDLRSTKKFRQADYLNENFKAKMHQREERHSW</sequence>